<accession>A0A7X2PC55</accession>
<evidence type="ECO:0000313" key="3">
    <source>
        <dbReference type="Proteomes" id="UP000460549"/>
    </source>
</evidence>
<sequence>MKKLIVLLIIAIFSLAQIWALNAEQIIDKMEDVMEFETLSFTATIKNTDKLGSTTQTFNAIQNDDGDTLLTVTSGMDKGQKILRLDDNIYIYYPDADEIIRLSGSGLSNSFLGSDFSYEDLSGDDDYDDRYNYKLAGSETYNGIDCYVIKFTAKKLSETYQRMEMLIDKNRYVPIVERLFSKSGKLLKTIYYDGYSTKPYFPTEVKTENAVKKTNKSEMKVTNIVFNKKLDSSLLDKDDFAW</sequence>
<proteinExistence type="predicted"/>
<dbReference type="Gene3D" id="2.50.20.10">
    <property type="entry name" value="Lipoprotein localisation LolA/LolB/LppX"/>
    <property type="match status" value="1"/>
</dbReference>
<evidence type="ECO:0000313" key="2">
    <source>
        <dbReference type="EMBL" id="MSU06189.1"/>
    </source>
</evidence>
<dbReference type="EMBL" id="VUNN01000007">
    <property type="protein sequence ID" value="MSU06189.1"/>
    <property type="molecule type" value="Genomic_DNA"/>
</dbReference>
<comment type="caution">
    <text evidence="2">The sequence shown here is derived from an EMBL/GenBank/DDBJ whole genome shotgun (WGS) entry which is preliminary data.</text>
</comment>
<feature type="domain" description="Uncharacterized protein TP-0789" evidence="1">
    <location>
        <begin position="68"/>
        <end position="237"/>
    </location>
</feature>
<dbReference type="AlphaFoldDB" id="A0A7X2PC55"/>
<dbReference type="Pfam" id="PF17131">
    <property type="entry name" value="LolA_like"/>
    <property type="match status" value="1"/>
</dbReference>
<dbReference type="Proteomes" id="UP000460549">
    <property type="component" value="Unassembled WGS sequence"/>
</dbReference>
<organism evidence="2 3">
    <name type="scientific">Bullifex porci</name>
    <dbReference type="NCBI Taxonomy" id="2606638"/>
    <lineage>
        <taxon>Bacteria</taxon>
        <taxon>Pseudomonadati</taxon>
        <taxon>Spirochaetota</taxon>
        <taxon>Spirochaetia</taxon>
        <taxon>Spirochaetales</taxon>
        <taxon>Spirochaetaceae</taxon>
        <taxon>Bullifex</taxon>
    </lineage>
</organism>
<keyword evidence="2" id="KW-0449">Lipoprotein</keyword>
<protein>
    <submittedName>
        <fullName evidence="2">Outer membrane lipoprotein-sorting protein</fullName>
    </submittedName>
</protein>
<gene>
    <name evidence="2" type="ORF">FYJ80_05280</name>
</gene>
<dbReference type="InterPro" id="IPR033399">
    <property type="entry name" value="TP_0789-like"/>
</dbReference>
<dbReference type="PANTHER" id="PTHR37507:SF2">
    <property type="entry name" value="SPORULATION PROTEIN YDCC"/>
    <property type="match status" value="1"/>
</dbReference>
<evidence type="ECO:0000259" key="1">
    <source>
        <dbReference type="Pfam" id="PF17131"/>
    </source>
</evidence>
<keyword evidence="3" id="KW-1185">Reference proteome</keyword>
<dbReference type="CDD" id="cd16329">
    <property type="entry name" value="LolA_like"/>
    <property type="match status" value="1"/>
</dbReference>
<dbReference type="PANTHER" id="PTHR37507">
    <property type="entry name" value="SPORULATION PROTEIN YDCC"/>
    <property type="match status" value="1"/>
</dbReference>
<reference evidence="2 3" key="1">
    <citation type="submission" date="2019-08" db="EMBL/GenBank/DDBJ databases">
        <title>In-depth cultivation of the pig gut microbiome towards novel bacterial diversity and tailored functional studies.</title>
        <authorList>
            <person name="Wylensek D."/>
            <person name="Hitch T.C.A."/>
            <person name="Clavel T."/>
        </authorList>
    </citation>
    <scope>NUCLEOTIDE SEQUENCE [LARGE SCALE GENOMIC DNA]</scope>
    <source>
        <strain evidence="2 3">NM-380-WT-3C1</strain>
    </source>
</reference>
<dbReference type="RefSeq" id="WP_154425164.1">
    <property type="nucleotide sequence ID" value="NZ_VUNN01000007.1"/>
</dbReference>
<name>A0A7X2PC55_9SPIO</name>
<dbReference type="InterPro" id="IPR052944">
    <property type="entry name" value="Sporulation_related"/>
</dbReference>